<feature type="non-terminal residue" evidence="1">
    <location>
        <position position="90"/>
    </location>
</feature>
<protein>
    <submittedName>
        <fullName evidence="1">Uncharacterized protein</fullName>
    </submittedName>
</protein>
<name>A0A382KRZ8_9ZZZZ</name>
<gene>
    <name evidence="1" type="ORF">METZ01_LOCUS279179</name>
</gene>
<accession>A0A382KRZ8</accession>
<dbReference type="AlphaFoldDB" id="A0A382KRZ8"/>
<dbReference type="EMBL" id="UINC01081978">
    <property type="protein sequence ID" value="SVC26325.1"/>
    <property type="molecule type" value="Genomic_DNA"/>
</dbReference>
<proteinExistence type="predicted"/>
<evidence type="ECO:0000313" key="1">
    <source>
        <dbReference type="EMBL" id="SVC26325.1"/>
    </source>
</evidence>
<reference evidence="1" key="1">
    <citation type="submission" date="2018-05" db="EMBL/GenBank/DDBJ databases">
        <authorList>
            <person name="Lanie J.A."/>
            <person name="Ng W.-L."/>
            <person name="Kazmierczak K.M."/>
            <person name="Andrzejewski T.M."/>
            <person name="Davidsen T.M."/>
            <person name="Wayne K.J."/>
            <person name="Tettelin H."/>
            <person name="Glass J.I."/>
            <person name="Rusch D."/>
            <person name="Podicherti R."/>
            <person name="Tsui H.-C.T."/>
            <person name="Winkler M.E."/>
        </authorList>
    </citation>
    <scope>NUCLEOTIDE SEQUENCE</scope>
</reference>
<organism evidence="1">
    <name type="scientific">marine metagenome</name>
    <dbReference type="NCBI Taxonomy" id="408172"/>
    <lineage>
        <taxon>unclassified sequences</taxon>
        <taxon>metagenomes</taxon>
        <taxon>ecological metagenomes</taxon>
    </lineage>
</organism>
<sequence length="90" mass="10793">MLNKPEKYNFAVFQGNEFLQSYLDFRFSIVKKLENSIKMNVTFTELINNFCNQNIPQENDIELENLLIKTLYEKKRKSHKLDTNIDVFLK</sequence>